<accession>A0ABU4WFT1</accession>
<dbReference type="RefSeq" id="WP_370396862.1">
    <property type="nucleotide sequence ID" value="NZ_JALBUT010000004.1"/>
</dbReference>
<dbReference type="PROSITE" id="PS51192">
    <property type="entry name" value="HELICASE_ATP_BIND_1"/>
    <property type="match status" value="1"/>
</dbReference>
<protein>
    <submittedName>
        <fullName evidence="4">DEAD/DEAH box helicase</fullName>
    </submittedName>
</protein>
<dbReference type="InterPro" id="IPR049730">
    <property type="entry name" value="SNF2/RAD54-like_C"/>
</dbReference>
<dbReference type="InterPro" id="IPR027417">
    <property type="entry name" value="P-loop_NTPase"/>
</dbReference>
<dbReference type="Proteomes" id="UP001275932">
    <property type="component" value="Unassembled WGS sequence"/>
</dbReference>
<keyword evidence="4" id="KW-0547">Nucleotide-binding</keyword>
<keyword evidence="1" id="KW-0378">Hydrolase</keyword>
<keyword evidence="4" id="KW-0067">ATP-binding</keyword>
<evidence type="ECO:0000259" key="3">
    <source>
        <dbReference type="PROSITE" id="PS51194"/>
    </source>
</evidence>
<evidence type="ECO:0000256" key="1">
    <source>
        <dbReference type="ARBA" id="ARBA00022801"/>
    </source>
</evidence>
<dbReference type="Gene3D" id="3.40.50.10810">
    <property type="entry name" value="Tandem AAA-ATPase domain"/>
    <property type="match status" value="1"/>
</dbReference>
<keyword evidence="5" id="KW-1185">Reference proteome</keyword>
<dbReference type="CDD" id="cd18793">
    <property type="entry name" value="SF2_C_SNF"/>
    <property type="match status" value="1"/>
</dbReference>
<gene>
    <name evidence="4" type="ORF">MOX91_04370</name>
</gene>
<name>A0ABU4WFT1_9BACT</name>
<feature type="domain" description="Helicase ATP-binding" evidence="2">
    <location>
        <begin position="383"/>
        <end position="536"/>
    </location>
</feature>
<dbReference type="PROSITE" id="PS51194">
    <property type="entry name" value="HELICASE_CTER"/>
    <property type="match status" value="1"/>
</dbReference>
<evidence type="ECO:0000313" key="4">
    <source>
        <dbReference type="EMBL" id="MDX8415414.1"/>
    </source>
</evidence>
<dbReference type="SUPFAM" id="SSF52540">
    <property type="entry name" value="P-loop containing nucleoside triphosphate hydrolases"/>
    <property type="match status" value="2"/>
</dbReference>
<evidence type="ECO:0000259" key="2">
    <source>
        <dbReference type="PROSITE" id="PS51192"/>
    </source>
</evidence>
<dbReference type="InterPro" id="IPR014001">
    <property type="entry name" value="Helicase_ATP-bd"/>
</dbReference>
<keyword evidence="4" id="KW-0347">Helicase</keyword>
<organism evidence="4 5">
    <name type="scientific">Intestinicryptomonas porci</name>
    <dbReference type="NCBI Taxonomy" id="2926320"/>
    <lineage>
        <taxon>Bacteria</taxon>
        <taxon>Pseudomonadati</taxon>
        <taxon>Verrucomicrobiota</taxon>
        <taxon>Opitutia</taxon>
        <taxon>Opitutales</taxon>
        <taxon>Intestinicryptomonaceae</taxon>
        <taxon>Intestinicryptomonas</taxon>
    </lineage>
</organism>
<dbReference type="InterPro" id="IPR038718">
    <property type="entry name" value="SNF2-like_sf"/>
</dbReference>
<reference evidence="4 5" key="1">
    <citation type="submission" date="2022-03" db="EMBL/GenBank/DDBJ databases">
        <title>Novel taxa within the pig intestine.</title>
        <authorList>
            <person name="Wylensek D."/>
            <person name="Bishof K."/>
            <person name="Afrizal A."/>
            <person name="Clavel T."/>
        </authorList>
    </citation>
    <scope>NUCLEOTIDE SEQUENCE [LARGE SCALE GENOMIC DNA]</scope>
    <source>
        <strain evidence="4 5">CLA-KB-P66</strain>
    </source>
</reference>
<dbReference type="InterPro" id="IPR000330">
    <property type="entry name" value="SNF2_N"/>
</dbReference>
<dbReference type="EMBL" id="JALBUT010000004">
    <property type="protein sequence ID" value="MDX8415414.1"/>
    <property type="molecule type" value="Genomic_DNA"/>
</dbReference>
<sequence length="820" mass="91732">MAFVRSAQRSYDRAALEEWFENFDFSWESKFSSRELKEGRKLYTGGAVHTLELRKNYASANLKFADGTMRYCVIDFDRGSFTLRGSSGDDFTDSVCAVAGLYEVEELMADELPPLKFVAPPQKNIEVGDSEEKSALQSGRSEEAEEGAMKLSLIFRLKRDSLIFASYWKTDSGLKPAFGDSAIRADALNKKERETLVRLASFARKAGFSYDGKNHVLSDASSFPRAASNAITHWRKYFDVPKNADLELVLKGIRNLSLNISLSSSGLGNFSADFSASLDGEKIGFDELKILDGLDGRCAVLPKRGLVRLSQKDESLISSARQAFDLFKGKPPRYMLFTLFDDSAVKLSCELEDWKKSVSASAELPENLKFLRNYQREGVSKILSVFSSGCSMLLADEMGLGKTVQSLAAISTMHDLSKNFLIVCPASVIPVWRSEIEKFFPHLKSKTLDSDADFSTESGIIWLASYTQLRRNRQKLENTEFEMAVLDEAQYIKNPDSKISATCMSIKSRKRLALTGTPIENRLTDLWTIFRWLMPGLMGARAQFERRISEDVNFAERLRRQIAPFVLRRMKSDVAKELPPKFFVDLPCPMSEVQKTEYSRLLSDARSALKSSDRRERISVLSLLTRLRQASCDPALLPNLSGSDFSNSGKISALCSALSTVFSSGKKAVVFSQFVKFLDRIKAKVSIDFPEAEIFELTGSSLDRKSPVDAFQNAKKSAVIFVSLRAGGTGITLTGADYVFIADPWWNPAVEEQAIDRVHRIGKSGDVMVYRLVSEGTVEENVRRLQLKKKAVFEEVIGSLSKNKKSFEEAVSEILDDFKD</sequence>
<feature type="domain" description="Helicase C-terminal" evidence="3">
    <location>
        <begin position="653"/>
        <end position="808"/>
    </location>
</feature>
<dbReference type="SMART" id="SM00490">
    <property type="entry name" value="HELICc"/>
    <property type="match status" value="1"/>
</dbReference>
<dbReference type="Pfam" id="PF00176">
    <property type="entry name" value="SNF2-rel_dom"/>
    <property type="match status" value="1"/>
</dbReference>
<proteinExistence type="predicted"/>
<comment type="caution">
    <text evidence="4">The sequence shown here is derived from an EMBL/GenBank/DDBJ whole genome shotgun (WGS) entry which is preliminary data.</text>
</comment>
<evidence type="ECO:0000313" key="5">
    <source>
        <dbReference type="Proteomes" id="UP001275932"/>
    </source>
</evidence>
<dbReference type="Gene3D" id="3.40.50.300">
    <property type="entry name" value="P-loop containing nucleotide triphosphate hydrolases"/>
    <property type="match status" value="1"/>
</dbReference>
<dbReference type="PANTHER" id="PTHR10799">
    <property type="entry name" value="SNF2/RAD54 HELICASE FAMILY"/>
    <property type="match status" value="1"/>
</dbReference>
<dbReference type="GO" id="GO:0004386">
    <property type="term" value="F:helicase activity"/>
    <property type="evidence" value="ECO:0007669"/>
    <property type="project" value="UniProtKB-KW"/>
</dbReference>
<dbReference type="Pfam" id="PF00271">
    <property type="entry name" value="Helicase_C"/>
    <property type="match status" value="1"/>
</dbReference>
<dbReference type="InterPro" id="IPR001650">
    <property type="entry name" value="Helicase_C-like"/>
</dbReference>
<dbReference type="SMART" id="SM00487">
    <property type="entry name" value="DEXDc"/>
    <property type="match status" value="1"/>
</dbReference>